<organism evidence="15 16">
    <name type="scientific">Hanseniaspora osmophila</name>
    <dbReference type="NCBI Taxonomy" id="56408"/>
    <lineage>
        <taxon>Eukaryota</taxon>
        <taxon>Fungi</taxon>
        <taxon>Dikarya</taxon>
        <taxon>Ascomycota</taxon>
        <taxon>Saccharomycotina</taxon>
        <taxon>Saccharomycetes</taxon>
        <taxon>Saccharomycodales</taxon>
        <taxon>Saccharomycodaceae</taxon>
        <taxon>Hanseniaspora</taxon>
    </lineage>
</organism>
<dbReference type="Gene3D" id="1.20.58.340">
    <property type="entry name" value="Magnesium transport protein CorA, transmembrane region"/>
    <property type="match status" value="1"/>
</dbReference>
<keyword evidence="8 14" id="KW-1133">Transmembrane helix</keyword>
<evidence type="ECO:0000256" key="4">
    <source>
        <dbReference type="ARBA" id="ARBA00022692"/>
    </source>
</evidence>
<evidence type="ECO:0000256" key="13">
    <source>
        <dbReference type="ARBA" id="ARBA00046701"/>
    </source>
</evidence>
<dbReference type="InterPro" id="IPR039204">
    <property type="entry name" value="MRS2-like"/>
</dbReference>
<dbReference type="AlphaFoldDB" id="A0A1E5RDQ3"/>
<reference evidence="16" key="1">
    <citation type="journal article" date="2016" name="Genome Announc.">
        <title>Genome sequences of three species of Hanseniaspora isolated from spontaneous wine fermentations.</title>
        <authorList>
            <person name="Sternes P.R."/>
            <person name="Lee D."/>
            <person name="Kutyna D.R."/>
            <person name="Borneman A.R."/>
        </authorList>
    </citation>
    <scope>NUCLEOTIDE SEQUENCE [LARGE SCALE GENOMIC DNA]</scope>
    <source>
        <strain evidence="16">AWRI3579</strain>
    </source>
</reference>
<dbReference type="InParanoid" id="A0A1E5RDQ3"/>
<keyword evidence="4 14" id="KW-0812">Transmembrane</keyword>
<dbReference type="Gene3D" id="2.40.128.330">
    <property type="match status" value="1"/>
</dbReference>
<evidence type="ECO:0000256" key="7">
    <source>
        <dbReference type="ARBA" id="ARBA00022946"/>
    </source>
</evidence>
<evidence type="ECO:0000256" key="9">
    <source>
        <dbReference type="ARBA" id="ARBA00023065"/>
    </source>
</evidence>
<dbReference type="OrthoDB" id="10251508at2759"/>
<feature type="transmembrane region" description="Helical" evidence="14">
    <location>
        <begin position="377"/>
        <end position="395"/>
    </location>
</feature>
<name>A0A1E5RDQ3_9ASCO</name>
<dbReference type="Pfam" id="PF22099">
    <property type="entry name" value="MRS2-like"/>
    <property type="match status" value="1"/>
</dbReference>
<dbReference type="GO" id="GO:0015095">
    <property type="term" value="F:magnesium ion transmembrane transporter activity"/>
    <property type="evidence" value="ECO:0007669"/>
    <property type="project" value="TreeGrafter"/>
</dbReference>
<dbReference type="PANTHER" id="PTHR13890">
    <property type="entry name" value="RNA SPLICING PROTEIN MRS2, MITOCHONDRIAL"/>
    <property type="match status" value="1"/>
</dbReference>
<dbReference type="GO" id="GO:0045016">
    <property type="term" value="P:mitochondrial magnesium ion transmembrane transport"/>
    <property type="evidence" value="ECO:0007669"/>
    <property type="project" value="TreeGrafter"/>
</dbReference>
<comment type="caution">
    <text evidence="15">The sequence shown here is derived from an EMBL/GenBank/DDBJ whole genome shotgun (WGS) entry which is preliminary data.</text>
</comment>
<dbReference type="CDD" id="cd12823">
    <property type="entry name" value="Mrs2_Mfm1p-like"/>
    <property type="match status" value="1"/>
</dbReference>
<evidence type="ECO:0000313" key="16">
    <source>
        <dbReference type="Proteomes" id="UP000095728"/>
    </source>
</evidence>
<evidence type="ECO:0000256" key="6">
    <source>
        <dbReference type="ARBA" id="ARBA00022842"/>
    </source>
</evidence>
<keyword evidence="11 14" id="KW-0472">Membrane</keyword>
<evidence type="ECO:0000256" key="11">
    <source>
        <dbReference type="ARBA" id="ARBA00023136"/>
    </source>
</evidence>
<evidence type="ECO:0000313" key="15">
    <source>
        <dbReference type="EMBL" id="OEJ85038.1"/>
    </source>
</evidence>
<comment type="similarity">
    <text evidence="2 14">Belongs to the CorA metal ion transporter (MIT) (TC 1.A.35) family.</text>
</comment>
<gene>
    <name evidence="15" type="ORF">AWRI3579_g2223</name>
</gene>
<keyword evidence="7" id="KW-0809">Transit peptide</keyword>
<keyword evidence="5 14" id="KW-0999">Mitochondrion inner membrane</keyword>
<evidence type="ECO:0000256" key="14">
    <source>
        <dbReference type="RuleBase" id="RU366042"/>
    </source>
</evidence>
<keyword evidence="3 14" id="KW-0813">Transport</keyword>
<feature type="transmembrane region" description="Helical" evidence="14">
    <location>
        <begin position="407"/>
        <end position="428"/>
    </location>
</feature>
<evidence type="ECO:0000256" key="2">
    <source>
        <dbReference type="ARBA" id="ARBA00009765"/>
    </source>
</evidence>
<comment type="function">
    <text evidence="12">High-conductance magnesium-selective channel that mediates the influx of magnesium into the mitochondrial matrix. Essential for the splicing of mRNA group II introns in mitochondria by affecting mitochondrial magnesium concentrations, which are critical for group II intron splicing. It also suppresses a variety of mitochondrial intron mutations and its absence may disturb the assembly of mitochondrial membrane complexes.</text>
</comment>
<comment type="subunit">
    <text evidence="13">Homopentamer. Forms homooligomers. Interacts with MFM1.</text>
</comment>
<protein>
    <recommendedName>
        <fullName evidence="14">Magnesium transporter</fullName>
    </recommendedName>
</protein>
<keyword evidence="16" id="KW-1185">Reference proteome</keyword>
<dbReference type="PANTHER" id="PTHR13890:SF27">
    <property type="entry name" value="MAGNESIUM TRANSPORTER MRS2, MITOCHONDRIAL"/>
    <property type="match status" value="1"/>
</dbReference>
<evidence type="ECO:0000256" key="3">
    <source>
        <dbReference type="ARBA" id="ARBA00022448"/>
    </source>
</evidence>
<dbReference type="EMBL" id="LPNM01000007">
    <property type="protein sequence ID" value="OEJ85038.1"/>
    <property type="molecule type" value="Genomic_DNA"/>
</dbReference>
<proteinExistence type="inferred from homology"/>
<dbReference type="GO" id="GO:0005743">
    <property type="term" value="C:mitochondrial inner membrane"/>
    <property type="evidence" value="ECO:0007669"/>
    <property type="project" value="UniProtKB-SubCell"/>
</dbReference>
<accession>A0A1E5RDQ3</accession>
<sequence>MQKFSAATHHNLIRSFTNGSRFICARRLRSMSFDTALRKYTIAHGVLRNFGAFRTRTYNQVTSAITQLRGLSTTSPLLQNERSLDNLRHQLHQYTASLNPLKPVVPNDLFVSCTIMKKNGTVVGISQKFPKWQFLKDHDLYPRDLRKIDTSTIDNIPSIVVKPNKCILVNLLHIKALIKANEVMIFDTVNPVAAHGLGELMYDLEVRFQHSTAQLTLPFEFQVLEIILINVLNSLEVQLNNLEKQCGGILKDLENEIDRNKLKDLLIRSKNLSAFYKKTLLIRDVLDEILDNDEDLQGLCLTNNTNKDSEALPNQNHGNLLESAEDVEMLLETYYYQCDEFVQKSESLIQNIKSTEEIVNIILDSNRNSLMLFELKITIYTLGFTVATLLPAFYGMNLKNFIEESDLGFAGVILVSSLAGIIITMTNFKALRSVTRLTLMNNHSGKNTKTHIDNAEMKTQKFVPTVSSNLKNWKRKLHYLMKGENSKIAQVDRLTSKREAIRQWLIQHKTDK</sequence>
<evidence type="ECO:0000256" key="10">
    <source>
        <dbReference type="ARBA" id="ARBA00023128"/>
    </source>
</evidence>
<keyword evidence="9 14" id="KW-0406">Ion transport</keyword>
<keyword evidence="10" id="KW-0496">Mitochondrion</keyword>
<evidence type="ECO:0000256" key="12">
    <source>
        <dbReference type="ARBA" id="ARBA00046105"/>
    </source>
</evidence>
<evidence type="ECO:0000256" key="5">
    <source>
        <dbReference type="ARBA" id="ARBA00022792"/>
    </source>
</evidence>
<evidence type="ECO:0000256" key="1">
    <source>
        <dbReference type="ARBA" id="ARBA00004448"/>
    </source>
</evidence>
<dbReference type="FunCoup" id="A0A1E5RDQ3">
    <property type="interactions" value="358"/>
</dbReference>
<dbReference type="Proteomes" id="UP000095728">
    <property type="component" value="Unassembled WGS sequence"/>
</dbReference>
<comment type="subcellular location">
    <subcellularLocation>
        <location evidence="1 14">Mitochondrion inner membrane</location>
        <topology evidence="1 14">Multi-pass membrane protein</topology>
    </subcellularLocation>
</comment>
<keyword evidence="6 14" id="KW-0460">Magnesium</keyword>
<evidence type="ECO:0000256" key="8">
    <source>
        <dbReference type="ARBA" id="ARBA00022989"/>
    </source>
</evidence>